<keyword evidence="2" id="KW-0812">Transmembrane</keyword>
<sequence length="424" mass="47073">MSSKSITVLLAAVMLFVLGSAVSSRAQRRESFDTSLPKLLEKEKQFELPQKTVTRPQELIPLDGKLDRNEYRLGPGDEVDVTIWGTDPLLTYNLVVSGEGRLLVPPAGALEVAELTLVEAESYLAQELAKYFSKDAPVTLTLMNPRTFRAYVAGAILLPGTYAVSSMDRASDLIRAAGGIKRGGSKRRVRLLTKDNVLVREVDMMRHEATGSLADNPRLDDGCVVEVPPIDKFVVLMGRFANLSGTDTIRVKDWNLEEANEFIVEFKPGESLKDLLTLAGAPLEPDSTMAGKAFYSRSGLRTNEYFPLTPEMLSQPLQSGTYYDFPIRNNWVFVTGSTNAYGRYIYKPGWNVQDYLGQAGGPNWNGSQKTIYLRRLDGQEFKCKPSEPVFPGDVIYIPEKFHMDRIYPVLAGLASAIIIVLFNN</sequence>
<feature type="domain" description="Polysaccharide export protein N-terminal" evidence="3">
    <location>
        <begin position="68"/>
        <end position="142"/>
    </location>
</feature>
<organism evidence="5 6">
    <name type="scientific">Candidatus Glassbacteria bacterium RIFCSPLOWO2_12_FULL_58_11</name>
    <dbReference type="NCBI Taxonomy" id="1817867"/>
    <lineage>
        <taxon>Bacteria</taxon>
        <taxon>Candidatus Glassiibacteriota</taxon>
    </lineage>
</organism>
<dbReference type="PANTHER" id="PTHR33619">
    <property type="entry name" value="POLYSACCHARIDE EXPORT PROTEIN GFCE-RELATED"/>
    <property type="match status" value="1"/>
</dbReference>
<dbReference type="InterPro" id="IPR003715">
    <property type="entry name" value="Poly_export_N"/>
</dbReference>
<dbReference type="Pfam" id="PF10531">
    <property type="entry name" value="SLBB"/>
    <property type="match status" value="1"/>
</dbReference>
<name>A0A1F5YP61_9BACT</name>
<proteinExistence type="predicted"/>
<evidence type="ECO:0000256" key="2">
    <source>
        <dbReference type="SAM" id="Phobius"/>
    </source>
</evidence>
<reference evidence="5 6" key="1">
    <citation type="journal article" date="2016" name="Nat. Commun.">
        <title>Thousands of microbial genomes shed light on interconnected biogeochemical processes in an aquifer system.</title>
        <authorList>
            <person name="Anantharaman K."/>
            <person name="Brown C.T."/>
            <person name="Hug L.A."/>
            <person name="Sharon I."/>
            <person name="Castelle C.J."/>
            <person name="Probst A.J."/>
            <person name="Thomas B.C."/>
            <person name="Singh A."/>
            <person name="Wilkins M.J."/>
            <person name="Karaoz U."/>
            <person name="Brodie E.L."/>
            <person name="Williams K.H."/>
            <person name="Hubbard S.S."/>
            <person name="Banfield J.F."/>
        </authorList>
    </citation>
    <scope>NUCLEOTIDE SEQUENCE [LARGE SCALE GENOMIC DNA]</scope>
</reference>
<dbReference type="InterPro" id="IPR049712">
    <property type="entry name" value="Poly_export"/>
</dbReference>
<feature type="domain" description="Soluble ligand binding" evidence="4">
    <location>
        <begin position="333"/>
        <end position="380"/>
    </location>
</feature>
<dbReference type="EMBL" id="MFIX01000199">
    <property type="protein sequence ID" value="OGG02018.1"/>
    <property type="molecule type" value="Genomic_DNA"/>
</dbReference>
<protein>
    <recommendedName>
        <fullName evidence="7">Soluble ligand binding domain-containing protein</fullName>
    </recommendedName>
</protein>
<evidence type="ECO:0008006" key="7">
    <source>
        <dbReference type="Google" id="ProtNLM"/>
    </source>
</evidence>
<dbReference type="Gene3D" id="3.30.1950.10">
    <property type="entry name" value="wza like domain"/>
    <property type="match status" value="1"/>
</dbReference>
<dbReference type="Pfam" id="PF02563">
    <property type="entry name" value="Poly_export"/>
    <property type="match status" value="1"/>
</dbReference>
<gene>
    <name evidence="5" type="ORF">A3F83_16715</name>
</gene>
<dbReference type="STRING" id="1817867.A3F83_16715"/>
<evidence type="ECO:0000256" key="1">
    <source>
        <dbReference type="ARBA" id="ARBA00022729"/>
    </source>
</evidence>
<keyword evidence="1" id="KW-0732">Signal</keyword>
<dbReference type="Gene3D" id="3.10.560.10">
    <property type="entry name" value="Outer membrane lipoprotein wza domain like"/>
    <property type="match status" value="2"/>
</dbReference>
<keyword evidence="2" id="KW-1133">Transmembrane helix</keyword>
<dbReference type="PANTHER" id="PTHR33619:SF3">
    <property type="entry name" value="POLYSACCHARIDE EXPORT PROTEIN GFCE-RELATED"/>
    <property type="match status" value="1"/>
</dbReference>
<dbReference type="GO" id="GO:0015159">
    <property type="term" value="F:polysaccharide transmembrane transporter activity"/>
    <property type="evidence" value="ECO:0007669"/>
    <property type="project" value="InterPro"/>
</dbReference>
<evidence type="ECO:0000313" key="6">
    <source>
        <dbReference type="Proteomes" id="UP000179129"/>
    </source>
</evidence>
<keyword evidence="2" id="KW-0472">Membrane</keyword>
<dbReference type="Proteomes" id="UP000179129">
    <property type="component" value="Unassembled WGS sequence"/>
</dbReference>
<feature type="transmembrane region" description="Helical" evidence="2">
    <location>
        <begin position="406"/>
        <end position="423"/>
    </location>
</feature>
<evidence type="ECO:0000259" key="4">
    <source>
        <dbReference type="Pfam" id="PF10531"/>
    </source>
</evidence>
<accession>A0A1F5YP61</accession>
<evidence type="ECO:0000259" key="3">
    <source>
        <dbReference type="Pfam" id="PF02563"/>
    </source>
</evidence>
<dbReference type="AlphaFoldDB" id="A0A1F5YP61"/>
<comment type="caution">
    <text evidence="5">The sequence shown here is derived from an EMBL/GenBank/DDBJ whole genome shotgun (WGS) entry which is preliminary data.</text>
</comment>
<dbReference type="InterPro" id="IPR019554">
    <property type="entry name" value="Soluble_ligand-bd"/>
</dbReference>
<evidence type="ECO:0000313" key="5">
    <source>
        <dbReference type="EMBL" id="OGG02018.1"/>
    </source>
</evidence>